<proteinExistence type="predicted"/>
<feature type="chain" id="PRO_5042091800" evidence="3">
    <location>
        <begin position="21"/>
        <end position="96"/>
    </location>
</feature>
<feature type="signal peptide" evidence="3">
    <location>
        <begin position="1"/>
        <end position="20"/>
    </location>
</feature>
<protein>
    <submittedName>
        <fullName evidence="4">Uncharacterized protein</fullName>
    </submittedName>
</protein>
<feature type="transmembrane region" description="Helical" evidence="2">
    <location>
        <begin position="44"/>
        <end position="64"/>
    </location>
</feature>
<keyword evidence="2" id="KW-0472">Membrane</keyword>
<reference evidence="4" key="1">
    <citation type="submission" date="2022-07" db="EMBL/GenBank/DDBJ databases">
        <title>Genome Sequence of Physisporinus lineatus.</title>
        <authorList>
            <person name="Buettner E."/>
        </authorList>
    </citation>
    <scope>NUCLEOTIDE SEQUENCE</scope>
    <source>
        <strain evidence="4">VT162</strain>
    </source>
</reference>
<evidence type="ECO:0000313" key="4">
    <source>
        <dbReference type="EMBL" id="KAJ3485428.1"/>
    </source>
</evidence>
<organism evidence="4 5">
    <name type="scientific">Meripilus lineatus</name>
    <dbReference type="NCBI Taxonomy" id="2056292"/>
    <lineage>
        <taxon>Eukaryota</taxon>
        <taxon>Fungi</taxon>
        <taxon>Dikarya</taxon>
        <taxon>Basidiomycota</taxon>
        <taxon>Agaricomycotina</taxon>
        <taxon>Agaricomycetes</taxon>
        <taxon>Polyporales</taxon>
        <taxon>Meripilaceae</taxon>
        <taxon>Meripilus</taxon>
    </lineage>
</organism>
<dbReference type="EMBL" id="JANAWD010000153">
    <property type="protein sequence ID" value="KAJ3485428.1"/>
    <property type="molecule type" value="Genomic_DNA"/>
</dbReference>
<sequence>MFSRIATLSLILVLSLMAIAAPVEVPSVANEVRDDAPPPDPLTGILAPILGLVPLPPILGGILMEEPTTTMALPENHPTGAPIPKLVPVDTVNEDK</sequence>
<evidence type="ECO:0000256" key="2">
    <source>
        <dbReference type="SAM" id="Phobius"/>
    </source>
</evidence>
<keyword evidence="2" id="KW-0812">Transmembrane</keyword>
<name>A0AAD5V5T1_9APHY</name>
<accession>A0AAD5V5T1</accession>
<dbReference type="Proteomes" id="UP001212997">
    <property type="component" value="Unassembled WGS sequence"/>
</dbReference>
<dbReference type="AlphaFoldDB" id="A0AAD5V5T1"/>
<gene>
    <name evidence="4" type="ORF">NLI96_g4955</name>
</gene>
<feature type="region of interest" description="Disordered" evidence="1">
    <location>
        <begin position="71"/>
        <end position="96"/>
    </location>
</feature>
<keyword evidence="3" id="KW-0732">Signal</keyword>
<evidence type="ECO:0000313" key="5">
    <source>
        <dbReference type="Proteomes" id="UP001212997"/>
    </source>
</evidence>
<keyword evidence="5" id="KW-1185">Reference proteome</keyword>
<comment type="caution">
    <text evidence="4">The sequence shown here is derived from an EMBL/GenBank/DDBJ whole genome shotgun (WGS) entry which is preliminary data.</text>
</comment>
<keyword evidence="2" id="KW-1133">Transmembrane helix</keyword>
<evidence type="ECO:0000256" key="1">
    <source>
        <dbReference type="SAM" id="MobiDB-lite"/>
    </source>
</evidence>
<evidence type="ECO:0000256" key="3">
    <source>
        <dbReference type="SAM" id="SignalP"/>
    </source>
</evidence>